<keyword evidence="2" id="KW-1185">Reference proteome</keyword>
<comment type="caution">
    <text evidence="1">The sequence shown here is derived from an EMBL/GenBank/DDBJ whole genome shotgun (WGS) entry which is preliminary data.</text>
</comment>
<organism evidence="1 2">
    <name type="scientific">Polarella glacialis</name>
    <name type="common">Dinoflagellate</name>
    <dbReference type="NCBI Taxonomy" id="89957"/>
    <lineage>
        <taxon>Eukaryota</taxon>
        <taxon>Sar</taxon>
        <taxon>Alveolata</taxon>
        <taxon>Dinophyceae</taxon>
        <taxon>Suessiales</taxon>
        <taxon>Suessiaceae</taxon>
        <taxon>Polarella</taxon>
    </lineage>
</organism>
<dbReference type="EMBL" id="CAJNNV010019976">
    <property type="protein sequence ID" value="CAE8606883.1"/>
    <property type="molecule type" value="Genomic_DNA"/>
</dbReference>
<evidence type="ECO:0000313" key="1">
    <source>
        <dbReference type="EMBL" id="CAE8606883.1"/>
    </source>
</evidence>
<accession>A0A813EY19</accession>
<evidence type="ECO:0000313" key="2">
    <source>
        <dbReference type="Proteomes" id="UP000654075"/>
    </source>
</evidence>
<proteinExistence type="predicted"/>
<sequence length="92" mass="10101">MVGIVLADDRLQMTAQVMWESTGQVYSHYRFGKALDLARAPSSLAGITDDSQNRRRVFADAEAWVAQLPGLTVGGLFLSRKLHPVSGLQNEL</sequence>
<protein>
    <submittedName>
        <fullName evidence="1">Uncharacterized protein</fullName>
    </submittedName>
</protein>
<gene>
    <name evidence="1" type="ORF">PGLA1383_LOCUS24839</name>
</gene>
<dbReference type="AlphaFoldDB" id="A0A813EY19"/>
<reference evidence="1" key="1">
    <citation type="submission" date="2021-02" db="EMBL/GenBank/DDBJ databases">
        <authorList>
            <person name="Dougan E. K."/>
            <person name="Rhodes N."/>
            <person name="Thang M."/>
            <person name="Chan C."/>
        </authorList>
    </citation>
    <scope>NUCLEOTIDE SEQUENCE</scope>
</reference>
<dbReference type="Proteomes" id="UP000654075">
    <property type="component" value="Unassembled WGS sequence"/>
</dbReference>
<name>A0A813EY19_POLGL</name>